<accession>A0A9R1WY46</accession>
<dbReference type="Proteomes" id="UP000235145">
    <property type="component" value="Unassembled WGS sequence"/>
</dbReference>
<name>A0A9R1WY46_LACSA</name>
<proteinExistence type="predicted"/>
<dbReference type="InterPro" id="IPR012340">
    <property type="entry name" value="NA-bd_OB-fold"/>
</dbReference>
<evidence type="ECO:0000313" key="4">
    <source>
        <dbReference type="Proteomes" id="UP000235145"/>
    </source>
</evidence>
<feature type="transmembrane region" description="Helical" evidence="1">
    <location>
        <begin position="149"/>
        <end position="173"/>
    </location>
</feature>
<dbReference type="InterPro" id="IPR003871">
    <property type="entry name" value="RFA1B/D_OB_1st"/>
</dbReference>
<dbReference type="EMBL" id="NBSK02000008">
    <property type="protein sequence ID" value="KAJ0191464.1"/>
    <property type="molecule type" value="Genomic_DNA"/>
</dbReference>
<sequence length="343" mass="38993">MANWGAGEAPNTFQDGSYPIDPVFMPVRNVNHSIHVYLQYLTTICYEAFVIVIFFTKMTPTNVTFIADVDGNKIQTIVSKKNITIFKDIVKDGHAFYIKYPIFASQRIGGLRLTRLHHKLIFVHNTVLTECHDFSGPTFGFEFVDYQTLISLVHLQNIAIDVVGLVVAFGGILRDNSDMKKHRLNIQIQDANGLQIHVTLWGHYAYKMQEFIDNNPHGLGIIVILQFATGKVSRDHRIVNKYLSVTKLFINSDINEINIIYVLSSYFNNYLITHYVTNISYFSYTNSFDGDDPPDSASNTNTLIPFNQVCKLDDFIHKFQLSSNANGLEHNKEIVKVTSKNIA</sequence>
<evidence type="ECO:0000313" key="3">
    <source>
        <dbReference type="EMBL" id="KAJ0191464.1"/>
    </source>
</evidence>
<feature type="transmembrane region" description="Helical" evidence="1">
    <location>
        <begin position="34"/>
        <end position="55"/>
    </location>
</feature>
<dbReference type="CDD" id="cd04481">
    <property type="entry name" value="RPA1_DBD_B_like"/>
    <property type="match status" value="1"/>
</dbReference>
<dbReference type="Gene3D" id="2.40.50.140">
    <property type="entry name" value="Nucleic acid-binding proteins"/>
    <property type="match status" value="1"/>
</dbReference>
<feature type="domain" description="Replication protein A 70 kDa DNA-binding subunit B/D first OB fold" evidence="2">
    <location>
        <begin position="49"/>
        <end position="131"/>
    </location>
</feature>
<reference evidence="3 4" key="1">
    <citation type="journal article" date="2017" name="Nat. Commun.">
        <title>Genome assembly with in vitro proximity ligation data and whole-genome triplication in lettuce.</title>
        <authorList>
            <person name="Reyes-Chin-Wo S."/>
            <person name="Wang Z."/>
            <person name="Yang X."/>
            <person name="Kozik A."/>
            <person name="Arikit S."/>
            <person name="Song C."/>
            <person name="Xia L."/>
            <person name="Froenicke L."/>
            <person name="Lavelle D.O."/>
            <person name="Truco M.J."/>
            <person name="Xia R."/>
            <person name="Zhu S."/>
            <person name="Xu C."/>
            <person name="Xu H."/>
            <person name="Xu X."/>
            <person name="Cox K."/>
            <person name="Korf I."/>
            <person name="Meyers B.C."/>
            <person name="Michelmore R.W."/>
        </authorList>
    </citation>
    <scope>NUCLEOTIDE SEQUENCE [LARGE SCALE GENOMIC DNA]</scope>
    <source>
        <strain evidence="4">cv. Salinas</strain>
        <tissue evidence="3">Seedlings</tissue>
    </source>
</reference>
<evidence type="ECO:0000256" key="1">
    <source>
        <dbReference type="SAM" id="Phobius"/>
    </source>
</evidence>
<keyword evidence="1" id="KW-0812">Transmembrane</keyword>
<protein>
    <recommendedName>
        <fullName evidence="2">Replication protein A 70 kDa DNA-binding subunit B/D first OB fold domain-containing protein</fullName>
    </recommendedName>
</protein>
<keyword evidence="1" id="KW-0472">Membrane</keyword>
<dbReference type="SUPFAM" id="SSF50249">
    <property type="entry name" value="Nucleic acid-binding proteins"/>
    <property type="match status" value="1"/>
</dbReference>
<keyword evidence="1" id="KW-1133">Transmembrane helix</keyword>
<evidence type="ECO:0000259" key="2">
    <source>
        <dbReference type="Pfam" id="PF02721"/>
    </source>
</evidence>
<gene>
    <name evidence="3" type="ORF">LSAT_V11C800452930</name>
</gene>
<keyword evidence="4" id="KW-1185">Reference proteome</keyword>
<dbReference type="Pfam" id="PF02721">
    <property type="entry name" value="DUF223"/>
    <property type="match status" value="1"/>
</dbReference>
<dbReference type="AlphaFoldDB" id="A0A9R1WY46"/>
<comment type="caution">
    <text evidence="3">The sequence shown here is derived from an EMBL/GenBank/DDBJ whole genome shotgun (WGS) entry which is preliminary data.</text>
</comment>
<organism evidence="3 4">
    <name type="scientific">Lactuca sativa</name>
    <name type="common">Garden lettuce</name>
    <dbReference type="NCBI Taxonomy" id="4236"/>
    <lineage>
        <taxon>Eukaryota</taxon>
        <taxon>Viridiplantae</taxon>
        <taxon>Streptophyta</taxon>
        <taxon>Embryophyta</taxon>
        <taxon>Tracheophyta</taxon>
        <taxon>Spermatophyta</taxon>
        <taxon>Magnoliopsida</taxon>
        <taxon>eudicotyledons</taxon>
        <taxon>Gunneridae</taxon>
        <taxon>Pentapetalae</taxon>
        <taxon>asterids</taxon>
        <taxon>campanulids</taxon>
        <taxon>Asterales</taxon>
        <taxon>Asteraceae</taxon>
        <taxon>Cichorioideae</taxon>
        <taxon>Cichorieae</taxon>
        <taxon>Lactucinae</taxon>
        <taxon>Lactuca</taxon>
    </lineage>
</organism>